<dbReference type="AlphaFoldDB" id="A0A0F9E903"/>
<name>A0A0F9E903_9ZZZZ</name>
<sequence length="25" mass="2899">HGHSKDVAVPFLRLALDGLRQHYRI</sequence>
<accession>A0A0F9E903</accession>
<comment type="caution">
    <text evidence="1">The sequence shown here is derived from an EMBL/GenBank/DDBJ whole genome shotgun (WGS) entry which is preliminary data.</text>
</comment>
<feature type="non-terminal residue" evidence="1">
    <location>
        <position position="1"/>
    </location>
</feature>
<proteinExistence type="predicted"/>
<reference evidence="1" key="1">
    <citation type="journal article" date="2015" name="Nature">
        <title>Complex archaea that bridge the gap between prokaryotes and eukaryotes.</title>
        <authorList>
            <person name="Spang A."/>
            <person name="Saw J.H."/>
            <person name="Jorgensen S.L."/>
            <person name="Zaremba-Niedzwiedzka K."/>
            <person name="Martijn J."/>
            <person name="Lind A.E."/>
            <person name="van Eijk R."/>
            <person name="Schleper C."/>
            <person name="Guy L."/>
            <person name="Ettema T.J."/>
        </authorList>
    </citation>
    <scope>NUCLEOTIDE SEQUENCE</scope>
</reference>
<evidence type="ECO:0000313" key="1">
    <source>
        <dbReference type="EMBL" id="KKL20548.1"/>
    </source>
</evidence>
<dbReference type="EMBL" id="LAZR01038054">
    <property type="protein sequence ID" value="KKL20548.1"/>
    <property type="molecule type" value="Genomic_DNA"/>
</dbReference>
<protein>
    <submittedName>
        <fullName evidence="1">Uncharacterized protein</fullName>
    </submittedName>
</protein>
<organism evidence="1">
    <name type="scientific">marine sediment metagenome</name>
    <dbReference type="NCBI Taxonomy" id="412755"/>
    <lineage>
        <taxon>unclassified sequences</taxon>
        <taxon>metagenomes</taxon>
        <taxon>ecological metagenomes</taxon>
    </lineage>
</organism>
<gene>
    <name evidence="1" type="ORF">LCGC14_2454370</name>
</gene>